<reference evidence="3" key="1">
    <citation type="journal article" date="2023" name="Mol. Phylogenet. Evol.">
        <title>Genome-scale phylogeny and comparative genomics of the fungal order Sordariales.</title>
        <authorList>
            <person name="Hensen N."/>
            <person name="Bonometti L."/>
            <person name="Westerberg I."/>
            <person name="Brannstrom I.O."/>
            <person name="Guillou S."/>
            <person name="Cros-Aarteil S."/>
            <person name="Calhoun S."/>
            <person name="Haridas S."/>
            <person name="Kuo A."/>
            <person name="Mondo S."/>
            <person name="Pangilinan J."/>
            <person name="Riley R."/>
            <person name="LaButti K."/>
            <person name="Andreopoulos B."/>
            <person name="Lipzen A."/>
            <person name="Chen C."/>
            <person name="Yan M."/>
            <person name="Daum C."/>
            <person name="Ng V."/>
            <person name="Clum A."/>
            <person name="Steindorff A."/>
            <person name="Ohm R.A."/>
            <person name="Martin F."/>
            <person name="Silar P."/>
            <person name="Natvig D.O."/>
            <person name="Lalanne C."/>
            <person name="Gautier V."/>
            <person name="Ament-Velasquez S.L."/>
            <person name="Kruys A."/>
            <person name="Hutchinson M.I."/>
            <person name="Powell A.J."/>
            <person name="Barry K."/>
            <person name="Miller A.N."/>
            <person name="Grigoriev I.V."/>
            <person name="Debuchy R."/>
            <person name="Gladieux P."/>
            <person name="Hiltunen Thoren M."/>
            <person name="Johannesson H."/>
        </authorList>
    </citation>
    <scope>NUCLEOTIDE SEQUENCE [LARGE SCALE GENOMIC DNA]</scope>
    <source>
        <strain evidence="3">CBS 284.82</strain>
    </source>
</reference>
<organism evidence="2 3">
    <name type="scientific">Parachaetomium inaequale</name>
    <dbReference type="NCBI Taxonomy" id="2588326"/>
    <lineage>
        <taxon>Eukaryota</taxon>
        <taxon>Fungi</taxon>
        <taxon>Dikarya</taxon>
        <taxon>Ascomycota</taxon>
        <taxon>Pezizomycotina</taxon>
        <taxon>Sordariomycetes</taxon>
        <taxon>Sordariomycetidae</taxon>
        <taxon>Sordariales</taxon>
        <taxon>Chaetomiaceae</taxon>
        <taxon>Parachaetomium</taxon>
    </lineage>
</organism>
<feature type="region of interest" description="Disordered" evidence="1">
    <location>
        <begin position="1"/>
        <end position="33"/>
    </location>
</feature>
<name>A0AAN6SRS2_9PEZI</name>
<feature type="compositionally biased region" description="Polar residues" evidence="1">
    <location>
        <begin position="1"/>
        <end position="21"/>
    </location>
</feature>
<proteinExistence type="predicted"/>
<dbReference type="Proteomes" id="UP001303115">
    <property type="component" value="Unassembled WGS sequence"/>
</dbReference>
<dbReference type="AlphaFoldDB" id="A0AAN6SRS2"/>
<evidence type="ECO:0000313" key="2">
    <source>
        <dbReference type="EMBL" id="KAK4039905.1"/>
    </source>
</evidence>
<feature type="compositionally biased region" description="Low complexity" evidence="1">
    <location>
        <begin position="153"/>
        <end position="168"/>
    </location>
</feature>
<keyword evidence="3" id="KW-1185">Reference proteome</keyword>
<evidence type="ECO:0000313" key="3">
    <source>
        <dbReference type="Proteomes" id="UP001303115"/>
    </source>
</evidence>
<protein>
    <submittedName>
        <fullName evidence="2">Uncharacterized protein</fullName>
    </submittedName>
</protein>
<sequence>MVSTGSITWCQHQQPQTSSEAPNHRPKLRDGHSVDETQPFAAHIFPGASMAGSSGHISDGLGGADLDEGAGTAGLQLDEEQFRPGPFGESPFPGTDLTVPRHFTRPPPPPPLTPPTLHGVFFPFEDRRPSYAASIPPALDTSFIHQPNPEYGASSSSADVLSSSPQSATTFPRRRSYTKSVPVGIPVPTTTASASSSAETMTSGSTTNTFSPSSYPPTSPLLPPPPPGQFELPPSAPPEYEFVGGPGGPGVFLSQQEIDLQGEIISVMDDSGHGWKRHTRVYGGGVCLACIAAAGRDGGQGGFYGDKVPLEDRR</sequence>
<evidence type="ECO:0000256" key="1">
    <source>
        <dbReference type="SAM" id="MobiDB-lite"/>
    </source>
</evidence>
<accession>A0AAN6SRS2</accession>
<feature type="compositionally biased region" description="Low complexity" evidence="1">
    <location>
        <begin position="189"/>
        <end position="213"/>
    </location>
</feature>
<dbReference type="EMBL" id="MU854389">
    <property type="protein sequence ID" value="KAK4039905.1"/>
    <property type="molecule type" value="Genomic_DNA"/>
</dbReference>
<comment type="caution">
    <text evidence="2">The sequence shown here is derived from an EMBL/GenBank/DDBJ whole genome shotgun (WGS) entry which is preliminary data.</text>
</comment>
<gene>
    <name evidence="2" type="ORF">C8A01DRAFT_46724</name>
</gene>
<feature type="region of interest" description="Disordered" evidence="1">
    <location>
        <begin position="145"/>
        <end position="220"/>
    </location>
</feature>